<sequence>MKLKSKLVRAAALSAMVGLMSLQAGCGTEVGAQIASAILPADVHDVTASVNRKISEGKFKEAQDEGMDYLQDHEDKSGQLAWALARASARLSNHQLAVKFAGQAYNAGAVSTVQLMSEPMLAPVRTELRITLLHPGVDAADAAGALP</sequence>
<reference evidence="2 3" key="1">
    <citation type="submission" date="2021-11" db="EMBL/GenBank/DDBJ databases">
        <authorList>
            <person name="Huq M.A."/>
        </authorList>
    </citation>
    <scope>NUCLEOTIDE SEQUENCE [LARGE SCALE GENOMIC DNA]</scope>
    <source>
        <strain evidence="2 3">MAHUQ-52</strain>
    </source>
</reference>
<dbReference type="EMBL" id="JAJHPV010000020">
    <property type="protein sequence ID" value="MCC6072929.1"/>
    <property type="molecule type" value="Genomic_DNA"/>
</dbReference>
<evidence type="ECO:0008006" key="4">
    <source>
        <dbReference type="Google" id="ProtNLM"/>
    </source>
</evidence>
<feature type="chain" id="PRO_5045797672" description="DUF4398 domain-containing protein" evidence="1">
    <location>
        <begin position="27"/>
        <end position="147"/>
    </location>
</feature>
<evidence type="ECO:0000256" key="1">
    <source>
        <dbReference type="SAM" id="SignalP"/>
    </source>
</evidence>
<evidence type="ECO:0000313" key="2">
    <source>
        <dbReference type="EMBL" id="MCC6072929.1"/>
    </source>
</evidence>
<organism evidence="2 3">
    <name type="scientific">Massilia agrisoli</name>
    <dbReference type="NCBI Taxonomy" id="2892444"/>
    <lineage>
        <taxon>Bacteria</taxon>
        <taxon>Pseudomonadati</taxon>
        <taxon>Pseudomonadota</taxon>
        <taxon>Betaproteobacteria</taxon>
        <taxon>Burkholderiales</taxon>
        <taxon>Oxalobacteraceae</taxon>
        <taxon>Telluria group</taxon>
        <taxon>Massilia</taxon>
    </lineage>
</organism>
<protein>
    <recommendedName>
        <fullName evidence="4">DUF4398 domain-containing protein</fullName>
    </recommendedName>
</protein>
<dbReference type="Proteomes" id="UP001198701">
    <property type="component" value="Unassembled WGS sequence"/>
</dbReference>
<gene>
    <name evidence="2" type="ORF">LMJ30_18500</name>
</gene>
<feature type="signal peptide" evidence="1">
    <location>
        <begin position="1"/>
        <end position="26"/>
    </location>
</feature>
<keyword evidence="1" id="KW-0732">Signal</keyword>
<dbReference type="RefSeq" id="WP_229433903.1">
    <property type="nucleotide sequence ID" value="NZ_JAJHPV010000020.1"/>
</dbReference>
<name>A0ABS8IWK8_9BURK</name>
<comment type="caution">
    <text evidence="2">The sequence shown here is derived from an EMBL/GenBank/DDBJ whole genome shotgun (WGS) entry which is preliminary data.</text>
</comment>
<evidence type="ECO:0000313" key="3">
    <source>
        <dbReference type="Proteomes" id="UP001198701"/>
    </source>
</evidence>
<keyword evidence="3" id="KW-1185">Reference proteome</keyword>
<accession>A0ABS8IWK8</accession>
<proteinExistence type="predicted"/>